<evidence type="ECO:0000313" key="10">
    <source>
        <dbReference type="EMBL" id="OMJ23019.1"/>
    </source>
</evidence>
<comment type="caution">
    <text evidence="10">The sequence shown here is derived from an EMBL/GenBank/DDBJ whole genome shotgun (WGS) entry which is preliminary data.</text>
</comment>
<evidence type="ECO:0000256" key="2">
    <source>
        <dbReference type="ARBA" id="ARBA00007299"/>
    </source>
</evidence>
<sequence>MPAADLPSIVQSFLPTKVSPQIAEQLINLTNVYDLSINELVSKWQAILFSQFKGDSKVELDEKNFSLLQQKVIDSWQKSSLISSAPKANSTPASESKRKKKLGLSSFDKTNIFKIKSEFPLNTQNQSNQSTYNTLQKSLAENTSSRPTSLTNDVKPNSNHNVNLYKERKNSGNIEVSVFPENMNSSSLASFSSELSIYFAPNSFYGNLESQNINNTRSFRYMVDSLSDRTELLELNTDNLAQAVKSFYGINILNNPRYTTTEDVYVVGRIVGSPDNSYKLSQTSVELATSRRLGTGNSVSLDLSLLESYSLFPGQVVCLQGKNLTGAEFKVSKILNIPFPDSFADQNLLNKTDSFDMISACGPFTTIDSISTNSHFEPLADLAKKILHTPPKLVILSGPFVGEHIIQHDVKLVHLTPDEIFTNYITPLLNKIASVSKLILVPSFDDMVNPIINFPSPEFSRLRMNELGLSDQIISVPNPCQIIVNGRLISISTADSLVALSGSELGYSTTNFSDKPRLERLAYHLLEQQSFFPVDPVPIQIAPISYTVLINESRNTSDFRSFEDLSPLEIYRSCTKIEEDIDKSSDSKNNGAQRVDHEADQLHNPSSIDHLVSPIQMVYTPDIFISPSQLKNCAFYITSMVGKQKKCLFTNPGKLAFGKTGGTYSHFKVSGSPETLPSVEIIRI</sequence>
<feature type="domain" description="DNA polymerase alpha subunit B OB" evidence="9">
    <location>
        <begin position="231"/>
        <end position="336"/>
    </location>
</feature>
<gene>
    <name evidence="10" type="ORF">AYI70_g2517</name>
</gene>
<feature type="region of interest" description="Disordered" evidence="7">
    <location>
        <begin position="124"/>
        <end position="160"/>
    </location>
</feature>
<reference evidence="10 11" key="1">
    <citation type="submission" date="2017-01" db="EMBL/GenBank/DDBJ databases">
        <authorList>
            <person name="Mah S.A."/>
            <person name="Swanson W.J."/>
            <person name="Moy G.W."/>
            <person name="Vacquier V.D."/>
        </authorList>
    </citation>
    <scope>NUCLEOTIDE SEQUENCE [LARGE SCALE GENOMIC DNA]</scope>
    <source>
        <strain evidence="10 11">GSMNP</strain>
    </source>
</reference>
<feature type="compositionally biased region" description="Polar residues" evidence="7">
    <location>
        <begin position="137"/>
        <end position="160"/>
    </location>
</feature>
<dbReference type="PANTHER" id="PTHR23061:SF12">
    <property type="entry name" value="DNA POLYMERASE ALPHA SUBUNIT B"/>
    <property type="match status" value="1"/>
</dbReference>
<dbReference type="Gene3D" id="3.60.21.60">
    <property type="match status" value="2"/>
</dbReference>
<dbReference type="PIRSF" id="PIRSF018300">
    <property type="entry name" value="DNA_pol_alph_2"/>
    <property type="match status" value="1"/>
</dbReference>
<evidence type="ECO:0000256" key="4">
    <source>
        <dbReference type="ARBA" id="ARBA00022705"/>
    </source>
</evidence>
<dbReference type="InterPro" id="IPR054300">
    <property type="entry name" value="OB_DPOA2"/>
</dbReference>
<evidence type="ECO:0000259" key="9">
    <source>
        <dbReference type="Pfam" id="PF22062"/>
    </source>
</evidence>
<feature type="domain" description="DNA polymerase alpha/delta/epsilon subunit B" evidence="8">
    <location>
        <begin position="359"/>
        <end position="539"/>
    </location>
</feature>
<dbReference type="Pfam" id="PF22062">
    <property type="entry name" value="OB_DPOA2"/>
    <property type="match status" value="1"/>
</dbReference>
<dbReference type="STRING" id="133412.A0A1R1Y7Z8"/>
<dbReference type="GO" id="GO:0005658">
    <property type="term" value="C:alpha DNA polymerase:primase complex"/>
    <property type="evidence" value="ECO:0007669"/>
    <property type="project" value="TreeGrafter"/>
</dbReference>
<dbReference type="InterPro" id="IPR016722">
    <property type="entry name" value="DNA_pol_alpha_bsu"/>
</dbReference>
<keyword evidence="5 6" id="KW-0539">Nucleus</keyword>
<dbReference type="OrthoDB" id="336885at2759"/>
<dbReference type="Pfam" id="PF04042">
    <property type="entry name" value="DNA_pol_E_B"/>
    <property type="match status" value="1"/>
</dbReference>
<dbReference type="Proteomes" id="UP000187283">
    <property type="component" value="Unassembled WGS sequence"/>
</dbReference>
<dbReference type="GO" id="GO:0003677">
    <property type="term" value="F:DNA binding"/>
    <property type="evidence" value="ECO:0007669"/>
    <property type="project" value="InterPro"/>
</dbReference>
<comment type="similarity">
    <text evidence="2 6">Belongs to the DNA polymerase alpha subunit B family.</text>
</comment>
<proteinExistence type="inferred from homology"/>
<dbReference type="PANTHER" id="PTHR23061">
    <property type="entry name" value="DNA POLYMERASE 2 ALPHA 70 KDA SUBUNIT"/>
    <property type="match status" value="1"/>
</dbReference>
<evidence type="ECO:0000256" key="5">
    <source>
        <dbReference type="ARBA" id="ARBA00023242"/>
    </source>
</evidence>
<evidence type="ECO:0000259" key="8">
    <source>
        <dbReference type="Pfam" id="PF04042"/>
    </source>
</evidence>
<dbReference type="EMBL" id="LSSN01000626">
    <property type="protein sequence ID" value="OMJ23019.1"/>
    <property type="molecule type" value="Genomic_DNA"/>
</dbReference>
<evidence type="ECO:0000256" key="6">
    <source>
        <dbReference type="PIRNR" id="PIRNR018300"/>
    </source>
</evidence>
<feature type="compositionally biased region" description="Low complexity" evidence="7">
    <location>
        <begin position="124"/>
        <end position="136"/>
    </location>
</feature>
<comment type="subcellular location">
    <subcellularLocation>
        <location evidence="1 6">Nucleus</location>
    </subcellularLocation>
</comment>
<keyword evidence="11" id="KW-1185">Reference proteome</keyword>
<dbReference type="InterPro" id="IPR007185">
    <property type="entry name" value="DNA_pol_a/d/e_bsu"/>
</dbReference>
<keyword evidence="4 6" id="KW-0235">DNA replication</keyword>
<accession>A0A1R1Y7Z8</accession>
<organism evidence="10 11">
    <name type="scientific">Smittium culicis</name>
    <dbReference type="NCBI Taxonomy" id="133412"/>
    <lineage>
        <taxon>Eukaryota</taxon>
        <taxon>Fungi</taxon>
        <taxon>Fungi incertae sedis</taxon>
        <taxon>Zoopagomycota</taxon>
        <taxon>Kickxellomycotina</taxon>
        <taxon>Harpellomycetes</taxon>
        <taxon>Harpellales</taxon>
        <taxon>Legeriomycetaceae</taxon>
        <taxon>Smittium</taxon>
    </lineage>
</organism>
<evidence type="ECO:0000256" key="3">
    <source>
        <dbReference type="ARBA" id="ARBA00018596"/>
    </source>
</evidence>
<evidence type="ECO:0000256" key="7">
    <source>
        <dbReference type="SAM" id="MobiDB-lite"/>
    </source>
</evidence>
<comment type="function">
    <text evidence="6">Accessory subunit of the DNA polymerase alpha complex (also known as the alpha DNA polymerase-primase complex) which plays an essential role in the initiation of DNA synthesis.</text>
</comment>
<name>A0A1R1Y7Z8_9FUNG</name>
<dbReference type="AlphaFoldDB" id="A0A1R1Y7Z8"/>
<dbReference type="GO" id="GO:0006270">
    <property type="term" value="P:DNA replication initiation"/>
    <property type="evidence" value="ECO:0007669"/>
    <property type="project" value="TreeGrafter"/>
</dbReference>
<evidence type="ECO:0000256" key="1">
    <source>
        <dbReference type="ARBA" id="ARBA00004123"/>
    </source>
</evidence>
<evidence type="ECO:0000313" key="11">
    <source>
        <dbReference type="Proteomes" id="UP000187283"/>
    </source>
</evidence>
<protein>
    <recommendedName>
        <fullName evidence="3 6">DNA polymerase alpha subunit B</fullName>
    </recommendedName>
</protein>